<sequence length="61" mass="6661">MTKTANKAVESLRKEQRKQKQEGNGSAEKRLDEALRESFPASDPAAPVTPTTPGAPKQRRA</sequence>
<dbReference type="Proteomes" id="UP001254257">
    <property type="component" value="Unassembled WGS sequence"/>
</dbReference>
<dbReference type="EMBL" id="JAWDID010000058">
    <property type="protein sequence ID" value="MDU0343096.1"/>
    <property type="molecule type" value="Genomic_DNA"/>
</dbReference>
<protein>
    <submittedName>
        <fullName evidence="2">Uncharacterized protein</fullName>
    </submittedName>
</protein>
<evidence type="ECO:0000313" key="2">
    <source>
        <dbReference type="EMBL" id="MDU0343096.1"/>
    </source>
</evidence>
<keyword evidence="3" id="KW-1185">Reference proteome</keyword>
<name>A0ABU3SE93_9HYPH</name>
<evidence type="ECO:0000313" key="3">
    <source>
        <dbReference type="Proteomes" id="UP001254257"/>
    </source>
</evidence>
<comment type="caution">
    <text evidence="2">The sequence shown here is derived from an EMBL/GenBank/DDBJ whole genome shotgun (WGS) entry which is preliminary data.</text>
</comment>
<dbReference type="RefSeq" id="WP_316020836.1">
    <property type="nucleotide sequence ID" value="NZ_JAWDID010000058.1"/>
</dbReference>
<gene>
    <name evidence="2" type="ORF">RKE40_24635</name>
</gene>
<proteinExistence type="predicted"/>
<reference evidence="2 3" key="1">
    <citation type="submission" date="2023-09" db="EMBL/GenBank/DDBJ databases">
        <title>Whole genome shotgun sequencing (WGS) of Bosea sp. ZW T0_25, isolated from stored onions (Allium cepa).</title>
        <authorList>
            <person name="Stoll D.A."/>
            <person name="Huch M."/>
        </authorList>
    </citation>
    <scope>NUCLEOTIDE SEQUENCE [LARGE SCALE GENOMIC DNA]</scope>
    <source>
        <strain evidence="2 3">ZW T0_25</strain>
    </source>
</reference>
<feature type="compositionally biased region" description="Basic and acidic residues" evidence="1">
    <location>
        <begin position="10"/>
        <end position="36"/>
    </location>
</feature>
<feature type="region of interest" description="Disordered" evidence="1">
    <location>
        <begin position="1"/>
        <end position="61"/>
    </location>
</feature>
<feature type="compositionally biased region" description="Low complexity" evidence="1">
    <location>
        <begin position="40"/>
        <end position="61"/>
    </location>
</feature>
<organism evidence="2 3">
    <name type="scientific">Bosea rubneri</name>
    <dbReference type="NCBI Taxonomy" id="3075434"/>
    <lineage>
        <taxon>Bacteria</taxon>
        <taxon>Pseudomonadati</taxon>
        <taxon>Pseudomonadota</taxon>
        <taxon>Alphaproteobacteria</taxon>
        <taxon>Hyphomicrobiales</taxon>
        <taxon>Boseaceae</taxon>
        <taxon>Bosea</taxon>
    </lineage>
</organism>
<accession>A0ABU3SE93</accession>
<evidence type="ECO:0000256" key="1">
    <source>
        <dbReference type="SAM" id="MobiDB-lite"/>
    </source>
</evidence>